<accession>A0A4Q9GJX7</accession>
<sequence length="213" mass="24075">MLDQPFEDGHEYVVLPEEALEFLPQHWRDQMQEIVDDGRAVLRSVDNELSSLSRLTRSLGTLVTLKHIQSRLTLYRFAPTMEAILELDMLTTAFVVTYARLHQGGGGSGFGRGALPERLRPIHDDIIDLRNKRFAHNAGHHSVSDALEIGFGDGRFEIKLGLALGFHVGGPREWLELVKFIDELMADRMEKVRARLEAKTGRPWEMPKGPPPT</sequence>
<name>A0A4Q9GJX7_9HYPH</name>
<dbReference type="AlphaFoldDB" id="A0A4Q9GJX7"/>
<comment type="caution">
    <text evidence="1">The sequence shown here is derived from an EMBL/GenBank/DDBJ whole genome shotgun (WGS) entry which is preliminary data.</text>
</comment>
<organism evidence="1 2">
    <name type="scientific">Hansschlegelia quercus</name>
    <dbReference type="NCBI Taxonomy" id="2528245"/>
    <lineage>
        <taxon>Bacteria</taxon>
        <taxon>Pseudomonadati</taxon>
        <taxon>Pseudomonadota</taxon>
        <taxon>Alphaproteobacteria</taxon>
        <taxon>Hyphomicrobiales</taxon>
        <taxon>Methylopilaceae</taxon>
        <taxon>Hansschlegelia</taxon>
    </lineage>
</organism>
<protein>
    <submittedName>
        <fullName evidence="1">Uncharacterized protein</fullName>
    </submittedName>
</protein>
<dbReference type="EMBL" id="SIUB01000002">
    <property type="protein sequence ID" value="TBN54448.1"/>
    <property type="molecule type" value="Genomic_DNA"/>
</dbReference>
<gene>
    <name evidence="1" type="ORF">EYR15_06355</name>
</gene>
<dbReference type="OrthoDB" id="1265701at2"/>
<dbReference type="RefSeq" id="WP_131002172.1">
    <property type="nucleotide sequence ID" value="NZ_JBHSZR010000005.1"/>
</dbReference>
<evidence type="ECO:0000313" key="2">
    <source>
        <dbReference type="Proteomes" id="UP000291613"/>
    </source>
</evidence>
<keyword evidence="2" id="KW-1185">Reference proteome</keyword>
<dbReference type="Proteomes" id="UP000291613">
    <property type="component" value="Unassembled WGS sequence"/>
</dbReference>
<evidence type="ECO:0000313" key="1">
    <source>
        <dbReference type="EMBL" id="TBN54448.1"/>
    </source>
</evidence>
<proteinExistence type="predicted"/>
<reference evidence="1 2" key="1">
    <citation type="submission" date="2019-02" db="EMBL/GenBank/DDBJ databases">
        <title>Hansschlegelia quercus sp. nov., a novel methylotrophic bacterium from buds of oak (Quercus robur L.).</title>
        <authorList>
            <person name="Agafonova N.V."/>
            <person name="Kaparullina E.N."/>
            <person name="Grouzdev D.S."/>
            <person name="Doronina N.V."/>
        </authorList>
    </citation>
    <scope>NUCLEOTIDE SEQUENCE [LARGE SCALE GENOMIC DNA]</scope>
    <source>
        <strain evidence="1 2">Dub</strain>
    </source>
</reference>